<reference evidence="1 3" key="1">
    <citation type="submission" date="2018-06" db="EMBL/GenBank/DDBJ databases">
        <authorList>
            <consortium name="Pathogen Informatics"/>
            <person name="Doyle S."/>
        </authorList>
    </citation>
    <scope>NUCLEOTIDE SEQUENCE [LARGE SCALE GENOMIC DNA]</scope>
    <source>
        <strain evidence="1 3">NCTC13337</strain>
    </source>
</reference>
<proteinExistence type="predicted"/>
<dbReference type="EMBL" id="UHIC01000003">
    <property type="protein sequence ID" value="SUQ09750.1"/>
    <property type="molecule type" value="Genomic_DNA"/>
</dbReference>
<dbReference type="EMBL" id="UHIC01000001">
    <property type="protein sequence ID" value="SUO95292.1"/>
    <property type="molecule type" value="Genomic_DNA"/>
</dbReference>
<dbReference type="Proteomes" id="UP000254601">
    <property type="component" value="Unassembled WGS sequence"/>
</dbReference>
<evidence type="ECO:0000313" key="2">
    <source>
        <dbReference type="EMBL" id="SUQ09750.1"/>
    </source>
</evidence>
<gene>
    <name evidence="1" type="ORF">NCTC13337_01200</name>
    <name evidence="2" type="ORF">NCTC13337_02749</name>
</gene>
<dbReference type="RefSeq" id="WP_072576165.1">
    <property type="nucleotide sequence ID" value="NZ_LWHB01000054.1"/>
</dbReference>
<evidence type="ECO:0000313" key="3">
    <source>
        <dbReference type="Proteomes" id="UP000254601"/>
    </source>
</evidence>
<name>A0A380MSK8_9GAMM</name>
<dbReference type="AlphaFoldDB" id="A0A380MSK8"/>
<accession>A0A380MSK8</accession>
<sequence>MFGFEIYSENGKKLFSAGENIACFVGSSKDNAISIGNAEPAWVWFGVTAFVSDAQPIYEHNMPSNLCYLRDKSIVVEKGPGENVEIFWGIV</sequence>
<keyword evidence="3" id="KW-1185">Reference proteome</keyword>
<protein>
    <submittedName>
        <fullName evidence="1">Uncharacterized protein</fullName>
    </submittedName>
</protein>
<organism evidence="1 3">
    <name type="scientific">Suttonella ornithocola</name>
    <dbReference type="NCBI Taxonomy" id="279832"/>
    <lineage>
        <taxon>Bacteria</taxon>
        <taxon>Pseudomonadati</taxon>
        <taxon>Pseudomonadota</taxon>
        <taxon>Gammaproteobacteria</taxon>
        <taxon>Cardiobacteriales</taxon>
        <taxon>Cardiobacteriaceae</taxon>
        <taxon>Suttonella</taxon>
    </lineage>
</organism>
<evidence type="ECO:0000313" key="1">
    <source>
        <dbReference type="EMBL" id="SUO95292.1"/>
    </source>
</evidence>